<feature type="transmembrane region" description="Helical" evidence="2">
    <location>
        <begin position="9"/>
        <end position="27"/>
    </location>
</feature>
<dbReference type="InterPro" id="IPR058636">
    <property type="entry name" value="Beta-barrel_YknX"/>
</dbReference>
<evidence type="ECO:0000256" key="2">
    <source>
        <dbReference type="SAM" id="Phobius"/>
    </source>
</evidence>
<sequence length="358" mass="39124">MKIKIRKKTIIIGILIITVVFILVSVVSKNNRPVEVEITKAAVQDIVKTISLSGKIKADNQVDLSFATSGTINSIAVELNSSVKENDTLAVLNTAVLYNTYLAQKSLYDKAKQQLETFIETYNDDPDTAGINSEDIYWSKYKEYDDAVISSKASSDAALNGLSNAYIKSPINGIVTESNYKKEEYAAVGSKVIQVTDPNTLYFGVSAAQEDIGQIKLEQEVKIELDTYPNISLKGSVYYISPVPTTDASGNSVYEVKVKIGNEENIPEIKLGMEGSASVILENKISRLSIDSSAITEIGDLKYVFVDKNGVAKRIDIKTDFEGDVLIEIIEGLKEGDNVILSPLSRVKDGKKVTENAN</sequence>
<evidence type="ECO:0000313" key="6">
    <source>
        <dbReference type="Proteomes" id="UP000231388"/>
    </source>
</evidence>
<comment type="similarity">
    <text evidence="1">Belongs to the membrane fusion protein (MFP) (TC 8.A.1) family.</text>
</comment>
<feature type="domain" description="YknX-like beta-barrel" evidence="4">
    <location>
        <begin position="211"/>
        <end position="274"/>
    </location>
</feature>
<reference evidence="5 6" key="1">
    <citation type="submission" date="2017-09" db="EMBL/GenBank/DDBJ databases">
        <title>Depth-based differentiation of microbial function through sediment-hosted aquifers and enrichment of novel symbionts in the deep terrestrial subsurface.</title>
        <authorList>
            <person name="Probst A.J."/>
            <person name="Ladd B."/>
            <person name="Jarett J.K."/>
            <person name="Geller-Mcgrath D.E."/>
            <person name="Sieber C.M."/>
            <person name="Emerson J.B."/>
            <person name="Anantharaman K."/>
            <person name="Thomas B.C."/>
            <person name="Malmstrom R."/>
            <person name="Stieglmeier M."/>
            <person name="Klingl A."/>
            <person name="Woyke T."/>
            <person name="Ryan C.M."/>
            <person name="Banfield J.F."/>
        </authorList>
    </citation>
    <scope>NUCLEOTIDE SEQUENCE [LARGE SCALE GENOMIC DNA]</scope>
    <source>
        <strain evidence="5">CG23_combo_of_CG06-09_8_20_14_all_40_14</strain>
    </source>
</reference>
<dbReference type="GO" id="GO:0015562">
    <property type="term" value="F:efflux transmembrane transporter activity"/>
    <property type="evidence" value="ECO:0007669"/>
    <property type="project" value="TreeGrafter"/>
</dbReference>
<evidence type="ECO:0000313" key="5">
    <source>
        <dbReference type="EMBL" id="PIP04355.1"/>
    </source>
</evidence>
<gene>
    <name evidence="5" type="ORF">COX53_02920</name>
</gene>
<dbReference type="Proteomes" id="UP000231388">
    <property type="component" value="Unassembled WGS sequence"/>
</dbReference>
<keyword evidence="2" id="KW-1133">Transmembrane helix</keyword>
<dbReference type="InterPro" id="IPR006143">
    <property type="entry name" value="RND_pump_MFP"/>
</dbReference>
<dbReference type="Pfam" id="PF25989">
    <property type="entry name" value="YknX_C"/>
    <property type="match status" value="1"/>
</dbReference>
<name>A0A2G9XBJ2_UNCKA</name>
<organism evidence="5 6">
    <name type="scientific">candidate division WWE3 bacterium CG23_combo_of_CG06-09_8_20_14_all_40_14</name>
    <dbReference type="NCBI Taxonomy" id="1975095"/>
    <lineage>
        <taxon>Bacteria</taxon>
        <taxon>Katanobacteria</taxon>
    </lineage>
</organism>
<evidence type="ECO:0000259" key="3">
    <source>
        <dbReference type="Pfam" id="PF25989"/>
    </source>
</evidence>
<dbReference type="SUPFAM" id="SSF111369">
    <property type="entry name" value="HlyD-like secretion proteins"/>
    <property type="match status" value="1"/>
</dbReference>
<accession>A0A2G9XBJ2</accession>
<dbReference type="PANTHER" id="PTHR30469:SF33">
    <property type="entry name" value="SLR1207 PROTEIN"/>
    <property type="match status" value="1"/>
</dbReference>
<dbReference type="EMBL" id="PCQY01000034">
    <property type="protein sequence ID" value="PIP04355.1"/>
    <property type="molecule type" value="Genomic_DNA"/>
</dbReference>
<protein>
    <recommendedName>
        <fullName evidence="7">RND efflux pump membrane fusion protein barrel-sandwich domain-containing protein</fullName>
    </recommendedName>
</protein>
<evidence type="ECO:0000259" key="4">
    <source>
        <dbReference type="Pfam" id="PF25990"/>
    </source>
</evidence>
<proteinExistence type="inferred from homology"/>
<dbReference type="NCBIfam" id="TIGR01730">
    <property type="entry name" value="RND_mfp"/>
    <property type="match status" value="1"/>
</dbReference>
<dbReference type="Gene3D" id="2.40.420.20">
    <property type="match status" value="1"/>
</dbReference>
<dbReference type="Pfam" id="PF25990">
    <property type="entry name" value="Beta-barrel_YknX"/>
    <property type="match status" value="1"/>
</dbReference>
<dbReference type="AlphaFoldDB" id="A0A2G9XBJ2"/>
<evidence type="ECO:0008006" key="7">
    <source>
        <dbReference type="Google" id="ProtNLM"/>
    </source>
</evidence>
<evidence type="ECO:0000256" key="1">
    <source>
        <dbReference type="ARBA" id="ARBA00009477"/>
    </source>
</evidence>
<dbReference type="InterPro" id="IPR058637">
    <property type="entry name" value="YknX-like_C"/>
</dbReference>
<comment type="caution">
    <text evidence="5">The sequence shown here is derived from an EMBL/GenBank/DDBJ whole genome shotgun (WGS) entry which is preliminary data.</text>
</comment>
<dbReference type="GO" id="GO:1990281">
    <property type="term" value="C:efflux pump complex"/>
    <property type="evidence" value="ECO:0007669"/>
    <property type="project" value="TreeGrafter"/>
</dbReference>
<keyword evidence="2" id="KW-0472">Membrane</keyword>
<dbReference type="Gene3D" id="2.40.30.170">
    <property type="match status" value="1"/>
</dbReference>
<dbReference type="PANTHER" id="PTHR30469">
    <property type="entry name" value="MULTIDRUG RESISTANCE PROTEIN MDTA"/>
    <property type="match status" value="1"/>
</dbReference>
<feature type="domain" description="YknX-like C-terminal permuted SH3-like" evidence="3">
    <location>
        <begin position="291"/>
        <end position="354"/>
    </location>
</feature>
<dbReference type="Gene3D" id="2.40.50.100">
    <property type="match status" value="1"/>
</dbReference>
<keyword evidence="2" id="KW-0812">Transmembrane</keyword>